<evidence type="ECO:0000313" key="1">
    <source>
        <dbReference type="EMBL" id="TCU31337.1"/>
    </source>
</evidence>
<name>A0A4R3RAT0_9HYPH</name>
<accession>A0A4R3RAT0</accession>
<gene>
    <name evidence="1" type="ORF">EV129_13031</name>
</gene>
<dbReference type="Proteomes" id="UP000295507">
    <property type="component" value="Unassembled WGS sequence"/>
</dbReference>
<evidence type="ECO:0000313" key="2">
    <source>
        <dbReference type="Proteomes" id="UP000295507"/>
    </source>
</evidence>
<sequence>MGRYDEIVRQIDNEIVEPIFWQSGDTVIAWDWADGFAGSFALRQRHWTPIDTLGAVTR</sequence>
<reference evidence="1 2" key="1">
    <citation type="submission" date="2019-03" db="EMBL/GenBank/DDBJ databases">
        <title>Genomic Encyclopedia of Type Strains, Phase IV (KMG-V): Genome sequencing to study the core and pangenomes of soil and plant-associated prokaryotes.</title>
        <authorList>
            <person name="Whitman W."/>
        </authorList>
    </citation>
    <scope>NUCLEOTIDE SEQUENCE [LARGE SCALE GENOMIC DNA]</scope>
    <source>
        <strain evidence="1 2">IE4868</strain>
    </source>
</reference>
<dbReference type="EMBL" id="SMBK01000030">
    <property type="protein sequence ID" value="TCU31337.1"/>
    <property type="molecule type" value="Genomic_DNA"/>
</dbReference>
<comment type="caution">
    <text evidence="1">The sequence shown here is derived from an EMBL/GenBank/DDBJ whole genome shotgun (WGS) entry which is preliminary data.</text>
</comment>
<dbReference type="AlphaFoldDB" id="A0A4R3RAT0"/>
<protein>
    <submittedName>
        <fullName evidence="1">Uncharacterized protein</fullName>
    </submittedName>
</protein>
<organism evidence="1 2">
    <name type="scientific">Rhizobium azibense</name>
    <dbReference type="NCBI Taxonomy" id="1136135"/>
    <lineage>
        <taxon>Bacteria</taxon>
        <taxon>Pseudomonadati</taxon>
        <taxon>Pseudomonadota</taxon>
        <taxon>Alphaproteobacteria</taxon>
        <taxon>Hyphomicrobiales</taxon>
        <taxon>Rhizobiaceae</taxon>
        <taxon>Rhizobium/Agrobacterium group</taxon>
        <taxon>Rhizobium</taxon>
    </lineage>
</organism>
<proteinExistence type="predicted"/>